<evidence type="ECO:0000259" key="4">
    <source>
        <dbReference type="PROSITE" id="PS50995"/>
    </source>
</evidence>
<dbReference type="Gene3D" id="1.10.10.10">
    <property type="entry name" value="Winged helix-like DNA-binding domain superfamily/Winged helix DNA-binding domain"/>
    <property type="match status" value="1"/>
</dbReference>
<reference evidence="5 6" key="1">
    <citation type="submission" date="2020-03" db="EMBL/GenBank/DDBJ databases">
        <title>Soil Listeria distribution.</title>
        <authorList>
            <person name="Liao J."/>
            <person name="Wiedmann M."/>
        </authorList>
    </citation>
    <scope>NUCLEOTIDE SEQUENCE [LARGE SCALE GENOMIC DNA]</scope>
    <source>
        <strain evidence="5 6">FSL L7-1523</strain>
    </source>
</reference>
<dbReference type="GO" id="GO:0003700">
    <property type="term" value="F:DNA-binding transcription factor activity"/>
    <property type="evidence" value="ECO:0007669"/>
    <property type="project" value="InterPro"/>
</dbReference>
<dbReference type="AlphaFoldDB" id="A0A841Z7M9"/>
<dbReference type="PROSITE" id="PS50995">
    <property type="entry name" value="HTH_MARR_2"/>
    <property type="match status" value="1"/>
</dbReference>
<evidence type="ECO:0000256" key="2">
    <source>
        <dbReference type="ARBA" id="ARBA00023125"/>
    </source>
</evidence>
<sequence length="159" mass="18436">MKINHMIQEFEGEREKEIRGIFSSIVILQNRLQTIFDNANEILTLKQFMLLTMIKYSDEITTFTHLGNLLGSSRQNIKKIATSLEKKEFITINQEINNKRNTALQLTEKADAFLGAINELHTEKLNSIFADYTQEEIHIFYKLITKLYAGVEREENGHG</sequence>
<evidence type="ECO:0000256" key="3">
    <source>
        <dbReference type="ARBA" id="ARBA00023163"/>
    </source>
</evidence>
<name>A0A841Z7M9_9LIST</name>
<protein>
    <submittedName>
        <fullName evidence="5">MarR family transcriptional regulator</fullName>
    </submittedName>
</protein>
<gene>
    <name evidence="5" type="ORF">HB943_15775</name>
</gene>
<feature type="domain" description="HTH marR-type" evidence="4">
    <location>
        <begin position="1"/>
        <end position="149"/>
    </location>
</feature>
<evidence type="ECO:0000313" key="6">
    <source>
        <dbReference type="Proteomes" id="UP000564536"/>
    </source>
</evidence>
<dbReference type="GO" id="GO:0003677">
    <property type="term" value="F:DNA binding"/>
    <property type="evidence" value="ECO:0007669"/>
    <property type="project" value="UniProtKB-KW"/>
</dbReference>
<proteinExistence type="predicted"/>
<keyword evidence="3" id="KW-0804">Transcription</keyword>
<dbReference type="PROSITE" id="PS01117">
    <property type="entry name" value="HTH_MARR_1"/>
    <property type="match status" value="1"/>
</dbReference>
<dbReference type="Pfam" id="PF01047">
    <property type="entry name" value="MarR"/>
    <property type="match status" value="1"/>
</dbReference>
<dbReference type="PANTHER" id="PTHR33164:SF89">
    <property type="entry name" value="MARR FAMILY REGULATORY PROTEIN"/>
    <property type="match status" value="1"/>
</dbReference>
<accession>A0A841Z7M9</accession>
<dbReference type="Proteomes" id="UP000564536">
    <property type="component" value="Unassembled WGS sequence"/>
</dbReference>
<dbReference type="EMBL" id="JAARRL010000039">
    <property type="protein sequence ID" value="MBC1502061.1"/>
    <property type="molecule type" value="Genomic_DNA"/>
</dbReference>
<dbReference type="InterPro" id="IPR023187">
    <property type="entry name" value="Tscrpt_reg_MarR-type_CS"/>
</dbReference>
<dbReference type="PANTHER" id="PTHR33164">
    <property type="entry name" value="TRANSCRIPTIONAL REGULATOR, MARR FAMILY"/>
    <property type="match status" value="1"/>
</dbReference>
<dbReference type="InterPro" id="IPR039422">
    <property type="entry name" value="MarR/SlyA-like"/>
</dbReference>
<dbReference type="InterPro" id="IPR036390">
    <property type="entry name" value="WH_DNA-bd_sf"/>
</dbReference>
<dbReference type="SUPFAM" id="SSF46785">
    <property type="entry name" value="Winged helix' DNA-binding domain"/>
    <property type="match status" value="1"/>
</dbReference>
<dbReference type="SMART" id="SM00347">
    <property type="entry name" value="HTH_MARR"/>
    <property type="match status" value="1"/>
</dbReference>
<comment type="caution">
    <text evidence="5">The sequence shown here is derived from an EMBL/GenBank/DDBJ whole genome shotgun (WGS) entry which is preliminary data.</text>
</comment>
<dbReference type="InterPro" id="IPR036388">
    <property type="entry name" value="WH-like_DNA-bd_sf"/>
</dbReference>
<keyword evidence="1" id="KW-0805">Transcription regulation</keyword>
<evidence type="ECO:0000313" key="5">
    <source>
        <dbReference type="EMBL" id="MBC1502061.1"/>
    </source>
</evidence>
<dbReference type="GO" id="GO:0006950">
    <property type="term" value="P:response to stress"/>
    <property type="evidence" value="ECO:0007669"/>
    <property type="project" value="TreeGrafter"/>
</dbReference>
<organism evidence="5 6">
    <name type="scientific">Listeria weihenstephanensis</name>
    <dbReference type="NCBI Taxonomy" id="1006155"/>
    <lineage>
        <taxon>Bacteria</taxon>
        <taxon>Bacillati</taxon>
        <taxon>Bacillota</taxon>
        <taxon>Bacilli</taxon>
        <taxon>Bacillales</taxon>
        <taxon>Listeriaceae</taxon>
        <taxon>Listeria</taxon>
    </lineage>
</organism>
<keyword evidence="2" id="KW-0238">DNA-binding</keyword>
<evidence type="ECO:0000256" key="1">
    <source>
        <dbReference type="ARBA" id="ARBA00023015"/>
    </source>
</evidence>
<dbReference type="InterPro" id="IPR000835">
    <property type="entry name" value="HTH_MarR-typ"/>
</dbReference>